<proteinExistence type="predicted"/>
<dbReference type="Gene3D" id="1.10.30.50">
    <property type="match status" value="1"/>
</dbReference>
<keyword evidence="2" id="KW-1185">Reference proteome</keyword>
<accession>A0A172Y1E1</accession>
<dbReference type="STRING" id="1685010.A0O34_21420"/>
<dbReference type="Proteomes" id="UP000077824">
    <property type="component" value="Chromosome"/>
</dbReference>
<sequence length="382" mass="44373">MAKLSYPQLTLPAFEKEYADEIIRLCSKQKSDIESFLLHSGIIVPMEEFFTLPFEKILSHAKILKSNLKKDMFTFSPHYSKTISEYKDIFDYSRLLQSSISPFFMKNSVSMNIRTCCYCNIDFVNSYIPFKNDYRDFLDLINVSNLDDLKKIKGITSANAKNIQKLCKGHVKTLADLTMLLQSSRSVLNLLLKAKNSDGSIKFDSLKDKKNHYTLDHILPQSKFPFFSLCLYNLVPSCYTCNSKLKGSKMLTDDFDMLSKISPTSNSYENPLKFRLLYKDTFSRKNLPSESNQYNIELETKNSYTELLNLQGRYNFHKNESLKLIKQRKIYSDSQIVAFSKFLKMDVIEIKKHLFGTSLFENDSNEPFDRYKKDIAKELGII</sequence>
<organism evidence="1 2">
    <name type="scientific">Chryseobacterium glaciei</name>
    <dbReference type="NCBI Taxonomy" id="1685010"/>
    <lineage>
        <taxon>Bacteria</taxon>
        <taxon>Pseudomonadati</taxon>
        <taxon>Bacteroidota</taxon>
        <taxon>Flavobacteriia</taxon>
        <taxon>Flavobacteriales</taxon>
        <taxon>Weeksellaceae</taxon>
        <taxon>Chryseobacterium group</taxon>
        <taxon>Chryseobacterium</taxon>
    </lineage>
</organism>
<dbReference type="EMBL" id="CP015199">
    <property type="protein sequence ID" value="ANF52922.1"/>
    <property type="molecule type" value="Genomic_DNA"/>
</dbReference>
<dbReference type="RefSeq" id="WP_066759202.1">
    <property type="nucleotide sequence ID" value="NZ_CP015199.1"/>
</dbReference>
<evidence type="ECO:0000313" key="2">
    <source>
        <dbReference type="Proteomes" id="UP000077824"/>
    </source>
</evidence>
<dbReference type="OrthoDB" id="9816185at2"/>
<dbReference type="KEGG" id="chh:A0O34_21420"/>
<reference evidence="1 2" key="1">
    <citation type="submission" date="2016-04" db="EMBL/GenBank/DDBJ databases">
        <title>Complete Genome Sequence of Chryseobacterium sp. IHBB 10212.</title>
        <authorList>
            <person name="Pal M."/>
            <person name="Swarnkar M.K."/>
            <person name="Kaushal K."/>
            <person name="Chhibber S."/>
            <person name="Singh A.K."/>
            <person name="Gulati A."/>
        </authorList>
    </citation>
    <scope>NUCLEOTIDE SEQUENCE [LARGE SCALE GENOMIC DNA]</scope>
    <source>
        <strain evidence="1 2">IHBB 10212</strain>
    </source>
</reference>
<evidence type="ECO:0000313" key="1">
    <source>
        <dbReference type="EMBL" id="ANF52922.1"/>
    </source>
</evidence>
<gene>
    <name evidence="1" type="ORF">A0O34_21420</name>
</gene>
<protein>
    <submittedName>
        <fullName evidence="1">Uncharacterized protein</fullName>
    </submittedName>
</protein>
<dbReference type="AlphaFoldDB" id="A0A172Y1E1"/>
<name>A0A172Y1E1_9FLAO</name>